<organism evidence="2 3">
    <name type="scientific">Natrarchaeobius chitinivorans</name>
    <dbReference type="NCBI Taxonomy" id="1679083"/>
    <lineage>
        <taxon>Archaea</taxon>
        <taxon>Methanobacteriati</taxon>
        <taxon>Methanobacteriota</taxon>
        <taxon>Stenosarchaea group</taxon>
        <taxon>Halobacteria</taxon>
        <taxon>Halobacteriales</taxon>
        <taxon>Natrialbaceae</taxon>
        <taxon>Natrarchaeobius</taxon>
    </lineage>
</organism>
<reference evidence="2 3" key="1">
    <citation type="submission" date="2018-10" db="EMBL/GenBank/DDBJ databases">
        <title>Natrarchaeobius chitinivorans gen. nov., sp. nov., and Natrarchaeobius haloalkaliphilus sp. nov., alkaliphilic, chitin-utilizing haloarchaea from hypersaline alkaline lakes.</title>
        <authorList>
            <person name="Sorokin D.Y."/>
            <person name="Elcheninov A.G."/>
            <person name="Kostrikina N.A."/>
            <person name="Bale N.J."/>
            <person name="Sinninghe Damste J.S."/>
            <person name="Khijniak T.V."/>
            <person name="Kublanov I.V."/>
            <person name="Toshchakov S.V."/>
        </authorList>
    </citation>
    <scope>NUCLEOTIDE SEQUENCE [LARGE SCALE GENOMIC DNA]</scope>
    <source>
        <strain evidence="2 3">AArcht4T</strain>
    </source>
</reference>
<protein>
    <submittedName>
        <fullName evidence="2">Uncharacterized protein</fullName>
    </submittedName>
</protein>
<name>A0A3N6PFW8_NATCH</name>
<dbReference type="EMBL" id="REGA01000003">
    <property type="protein sequence ID" value="RQG96565.1"/>
    <property type="molecule type" value="Genomic_DNA"/>
</dbReference>
<keyword evidence="3" id="KW-1185">Reference proteome</keyword>
<evidence type="ECO:0000256" key="1">
    <source>
        <dbReference type="SAM" id="MobiDB-lite"/>
    </source>
</evidence>
<dbReference type="AlphaFoldDB" id="A0A3N6PFW8"/>
<dbReference type="Proteomes" id="UP000282323">
    <property type="component" value="Unassembled WGS sequence"/>
</dbReference>
<feature type="region of interest" description="Disordered" evidence="1">
    <location>
        <begin position="13"/>
        <end position="67"/>
    </location>
</feature>
<proteinExistence type="predicted"/>
<evidence type="ECO:0000313" key="2">
    <source>
        <dbReference type="EMBL" id="RQG96565.1"/>
    </source>
</evidence>
<gene>
    <name evidence="2" type="ORF">EA473_05495</name>
</gene>
<feature type="compositionally biased region" description="Polar residues" evidence="1">
    <location>
        <begin position="20"/>
        <end position="32"/>
    </location>
</feature>
<comment type="caution">
    <text evidence="2">The sequence shown here is derived from an EMBL/GenBank/DDBJ whole genome shotgun (WGS) entry which is preliminary data.</text>
</comment>
<feature type="compositionally biased region" description="Polar residues" evidence="1">
    <location>
        <begin position="56"/>
        <end position="67"/>
    </location>
</feature>
<accession>A0A3N6PFW8</accession>
<sequence length="385" mass="42560">MIGVGALGASATLAGSATARQQSLQNPPSTYETLRGSVQEPVDGSAVDDLRDSYSDGGTTMDSESSSRLYLDVEESFSDVRIVGYNILTDDAGNVREQFVTAGPERYIPDGPGVRSAGNSRLDSKADELLERAGSTDAVSTEDATTQNDWDVDWSDWSYFGSDDIYHEEFTDTEISDAKPGAVEFTNEVRNSWEDDRIAARSKIRMEPGRELCKDGFDEYCTSGTVHTGWRNREARVYLDWDQPWNTVDTDDLLVSTDPEGQVEDVSTTRGVSMGLDLSKDPGLSIGYNSSVTMNGAYLRDRTTKRSGRSDHEFKITSSRAESAKYPAVFEVGSVSRYDTDCGGMPIPTTALNIDVDLRWGLRLPRIGWMNSHRDDKSFSYTRYC</sequence>
<evidence type="ECO:0000313" key="3">
    <source>
        <dbReference type="Proteomes" id="UP000282323"/>
    </source>
</evidence>